<accession>A0A2N7S1A4</accession>
<dbReference type="Pfam" id="PF13558">
    <property type="entry name" value="SbcC_Walker_B"/>
    <property type="match status" value="1"/>
</dbReference>
<dbReference type="GO" id="GO:0000731">
    <property type="term" value="P:DNA synthesis involved in DNA repair"/>
    <property type="evidence" value="ECO:0007669"/>
    <property type="project" value="TreeGrafter"/>
</dbReference>
<dbReference type="Gene3D" id="3.40.50.300">
    <property type="entry name" value="P-loop containing nucleotide triphosphate hydrolases"/>
    <property type="match status" value="1"/>
</dbReference>
<keyword evidence="3" id="KW-0742">SOS response</keyword>
<proteinExistence type="predicted"/>
<organism evidence="6 7">
    <name type="scientific">Glutamicibacter arilaitensis</name>
    <dbReference type="NCBI Taxonomy" id="256701"/>
    <lineage>
        <taxon>Bacteria</taxon>
        <taxon>Bacillati</taxon>
        <taxon>Actinomycetota</taxon>
        <taxon>Actinomycetes</taxon>
        <taxon>Micrococcales</taxon>
        <taxon>Micrococcaceae</taxon>
        <taxon>Glutamicibacter</taxon>
    </lineage>
</organism>
<dbReference type="PANTHER" id="PTHR32182">
    <property type="entry name" value="DNA REPLICATION AND REPAIR PROTEIN RECF"/>
    <property type="match status" value="1"/>
</dbReference>
<evidence type="ECO:0000256" key="2">
    <source>
        <dbReference type="ARBA" id="ARBA00023204"/>
    </source>
</evidence>
<dbReference type="GO" id="GO:0006302">
    <property type="term" value="P:double-strand break repair"/>
    <property type="evidence" value="ECO:0007669"/>
    <property type="project" value="TreeGrafter"/>
</dbReference>
<name>A0A2N7S1A4_9MICC</name>
<comment type="caution">
    <text evidence="6">The sequence shown here is derived from an EMBL/GenBank/DDBJ whole genome shotgun (WGS) entry which is preliminary data.</text>
</comment>
<dbReference type="InterPro" id="IPR027417">
    <property type="entry name" value="P-loop_NTPase"/>
</dbReference>
<keyword evidence="1" id="KW-0227">DNA damage</keyword>
<dbReference type="SUPFAM" id="SSF52540">
    <property type="entry name" value="P-loop containing nucleoside triphosphate hydrolases"/>
    <property type="match status" value="1"/>
</dbReference>
<feature type="coiled-coil region" evidence="4">
    <location>
        <begin position="308"/>
        <end position="378"/>
    </location>
</feature>
<evidence type="ECO:0000256" key="1">
    <source>
        <dbReference type="ARBA" id="ARBA00022763"/>
    </source>
</evidence>
<feature type="compositionally biased region" description="Basic and acidic residues" evidence="5">
    <location>
        <begin position="771"/>
        <end position="784"/>
    </location>
</feature>
<keyword evidence="4" id="KW-0175">Coiled coil</keyword>
<evidence type="ECO:0000256" key="5">
    <source>
        <dbReference type="SAM" id="MobiDB-lite"/>
    </source>
</evidence>
<reference evidence="6 7" key="1">
    <citation type="journal article" date="2017" name="Elife">
        <title>Extensive horizontal gene transfer in cheese-associated bacteria.</title>
        <authorList>
            <person name="Bonham K.S."/>
            <person name="Wolfe B.E."/>
            <person name="Dutton R.J."/>
        </authorList>
    </citation>
    <scope>NUCLEOTIDE SEQUENCE [LARGE SCALE GENOMIC DNA]</scope>
    <source>
        <strain evidence="6 7">JB182</strain>
    </source>
</reference>
<protein>
    <recommendedName>
        <fullName evidence="8">ATP-binding protein</fullName>
    </recommendedName>
</protein>
<dbReference type="Pfam" id="PF13555">
    <property type="entry name" value="AAA_29"/>
    <property type="match status" value="1"/>
</dbReference>
<gene>
    <name evidence="6" type="ORF">CIK84_15000</name>
</gene>
<dbReference type="PANTHER" id="PTHR32182:SF0">
    <property type="entry name" value="DNA REPLICATION AND REPAIR PROTEIN RECF"/>
    <property type="match status" value="1"/>
</dbReference>
<feature type="region of interest" description="Disordered" evidence="5">
    <location>
        <begin position="771"/>
        <end position="791"/>
    </location>
</feature>
<evidence type="ECO:0008006" key="8">
    <source>
        <dbReference type="Google" id="ProtNLM"/>
    </source>
</evidence>
<sequence>MSAAIHPGQWRLEHIELANWGTFSGLHSVQVPRKGFLLTGESGSGKSSLVDAISAVLTPRGKTRFNAAAADTGTRGSDRSVLTYVRGAWRRSADGETGEITSQYLRPKATWSGILLRYANGRGQRHTLVKLFHLKAGENTPADVKDLSLLTGASLSLADLEPFAANGLKMRELKAAFPDATVDAEHSRFARRIARTLGLTGERAALLLHKTQSAKNLGSLDELFRKFMLDEPETFAKADAAVDQFTELNAAHAAVLRARRQVEHLSPLRDQDRDYAAASTQAERTSLLLESLDDYTHARRRELTVQAINEAERLAEKRERELREASEALHSAREHSENYRAAVAQQGGAQLALIEAQLDAARRDLNRVQADSTDLERKLGSVDLAMPADAAQYAELVRECTRLLEGNSSEQQQLELQASAAAEDVLKAREAHTEIERDMQALRSSRSNLPRDLLAARAMICQDTGLSPDTLRFAGELLQVEASHAEWTGAIERVLRPLALVMLVPSAHTLAVSRAVNARHLNASLKFETIGPQAPAQRRPSAQNSLVYRVQVATSPMHDWLQARLAERYDYACVNDADQLAQVARGVTLAGQVKRGPTSFEKNDKRRVDDRRHWVLGFDTDAKLEQLQLDLKSAASLLERCQRADSQAKTQLALLAKRRFVAEDLIRLPWEHIDLARQQRRVADLEGSRAELLADDGDLRAAQHQLELALGREASADTAHQAAQKAQLGAQSRLEDLRAALERLDELPASPVPAPIAAALREVFEKVKTQRTTTHESIEADARKAQSSLSKSKDELRNRMAELQQQMFQAISAFKHSWPEASADLAESVEDRAGYLRLLGALEADRLPEFENRFFEMLRTQTQQNIAALREVIQRAVREIRRRIEPINSSLLRSQYSPGRYLQIRVEGSRPAMATQFLRDLNTVTTGALAPEEDRAEAEARFAVLARLMTQLGSSEAAHRSWRQQVLDVRNHVRFTAIEVDTEHQVLDVYDSGAGRSGGQKQKLVVFCLAAALRYQLAGESKLPAYASIVMDEAFDKADSNFTRTAMDIFTEFGFHMILATPMKLLRTLEDYVGGVALVTCEDSKASHIAQVPFELADGEQEQEEAAPEQEAAPAVEALFDFGAEIDGSPA</sequence>
<evidence type="ECO:0000256" key="3">
    <source>
        <dbReference type="ARBA" id="ARBA00023236"/>
    </source>
</evidence>
<dbReference type="AlphaFoldDB" id="A0A2N7S1A4"/>
<dbReference type="PROSITE" id="PS00675">
    <property type="entry name" value="SIGMA54_INTERACT_1"/>
    <property type="match status" value="1"/>
</dbReference>
<dbReference type="Proteomes" id="UP000235739">
    <property type="component" value="Unassembled WGS sequence"/>
</dbReference>
<dbReference type="InterPro" id="IPR025662">
    <property type="entry name" value="Sigma_54_int_dom_ATP-bd_1"/>
</dbReference>
<evidence type="ECO:0000313" key="7">
    <source>
        <dbReference type="Proteomes" id="UP000235739"/>
    </source>
</evidence>
<keyword evidence="2" id="KW-0234">DNA repair</keyword>
<dbReference type="EMBL" id="PNQX01000002">
    <property type="protein sequence ID" value="PMQ19928.1"/>
    <property type="molecule type" value="Genomic_DNA"/>
</dbReference>
<dbReference type="RefSeq" id="WP_102598900.1">
    <property type="nucleotide sequence ID" value="NZ_JBQEKY010000024.1"/>
</dbReference>
<evidence type="ECO:0000256" key="4">
    <source>
        <dbReference type="SAM" id="Coils"/>
    </source>
</evidence>
<evidence type="ECO:0000313" key="6">
    <source>
        <dbReference type="EMBL" id="PMQ19928.1"/>
    </source>
</evidence>
<dbReference type="GO" id="GO:0009432">
    <property type="term" value="P:SOS response"/>
    <property type="evidence" value="ECO:0007669"/>
    <property type="project" value="UniProtKB-KW"/>
</dbReference>